<feature type="region of interest" description="Disordered" evidence="1">
    <location>
        <begin position="164"/>
        <end position="191"/>
    </location>
</feature>
<organism evidence="2">
    <name type="scientific">biofilter metagenome</name>
    <dbReference type="NCBI Taxonomy" id="1070537"/>
    <lineage>
        <taxon>unclassified sequences</taxon>
        <taxon>metagenomes</taxon>
        <taxon>ecological metagenomes</taxon>
    </lineage>
</organism>
<dbReference type="Pfam" id="PF05119">
    <property type="entry name" value="Terminase_4"/>
    <property type="match status" value="1"/>
</dbReference>
<dbReference type="EMBL" id="LT158602">
    <property type="protein sequence ID" value="CVK35513.1"/>
    <property type="molecule type" value="Genomic_DNA"/>
</dbReference>
<sequence length="191" mass="20984">MSKRGPAAKPFELKVLEGNRGKRPMAVNLDSTFRPEAGLPSIPKGLGPGARKVWKRLGAELLRYNLIAVVYSDIFEELCETIADVKELRHSLRARQALLRSAGKDPMEAFEVVSPNGLPMQHPRYQILKSERQMMLSLLAKFGLSPSEQANVTTAIRAQLQLFEGEGDKDKEPSAAPAGGHSSPRGFSDFT</sequence>
<geneLocation type="plasmid" evidence="2">
    <name>pMC2</name>
</geneLocation>
<evidence type="ECO:0000313" key="2">
    <source>
        <dbReference type="EMBL" id="CVK35513.1"/>
    </source>
</evidence>
<evidence type="ECO:0008006" key="3">
    <source>
        <dbReference type="Google" id="ProtNLM"/>
    </source>
</evidence>
<protein>
    <recommendedName>
        <fullName evidence="3">Phage terminase, small subunit, P27 family</fullName>
    </recommendedName>
</protein>
<gene>
    <name evidence="2" type="ORF">MCM2015_pMC2_21</name>
</gene>
<reference evidence="2" key="1">
    <citation type="journal article" date="2016" name="Sci. Rep.">
        <title>Genomics of high molecular weight plasmids isolated from an on-farm biopurification system.</title>
        <authorList>
            <person name="Martini M.C."/>
            <person name="Wibberg D."/>
            <person name="Lozano M."/>
            <person name="Torres Tejerizo G."/>
            <person name="Albicoro F.J."/>
            <person name="Jaenicke S."/>
            <person name="van Elsas J.D."/>
            <person name="Petroni A."/>
            <person name="Garcillan-Barcia M.P."/>
            <person name="de la Cruz F."/>
            <person name="Schluter A."/>
            <person name="Puhler A."/>
            <person name="Pistorio M."/>
            <person name="Lagares A."/>
            <person name="Del Papa M.F."/>
        </authorList>
    </citation>
    <scope>NUCLEOTIDE SEQUENCE</scope>
    <source>
        <plasmid evidence="2">pMC2</plasmid>
    </source>
</reference>
<evidence type="ECO:0000256" key="1">
    <source>
        <dbReference type="SAM" id="MobiDB-lite"/>
    </source>
</evidence>
<dbReference type="AlphaFoldDB" id="A0A1A7GDY7"/>
<keyword evidence="2" id="KW-0614">Plasmid</keyword>
<proteinExistence type="predicted"/>
<name>A0A1A7GDY7_9ZZZZ</name>
<accession>A0A1A7GDY7</accession>
<dbReference type="InterPro" id="IPR006448">
    <property type="entry name" value="Phage_term_ssu_P27"/>
</dbReference>